<reference evidence="3 4" key="1">
    <citation type="journal article" date="2019" name="Appl. Microbiol. Biotechnol.">
        <title>Genome sequence of Isaria javanica and comparative genome analysis insights into family S53 peptidase evolution in fungal entomopathogens.</title>
        <authorList>
            <person name="Lin R."/>
            <person name="Zhang X."/>
            <person name="Xin B."/>
            <person name="Zou M."/>
            <person name="Gao Y."/>
            <person name="Qin F."/>
            <person name="Hu Q."/>
            <person name="Xie B."/>
            <person name="Cheng X."/>
        </authorList>
    </citation>
    <scope>NUCLEOTIDE SEQUENCE [LARGE SCALE GENOMIC DNA]</scope>
    <source>
        <strain evidence="3 4">IJ1G</strain>
    </source>
</reference>
<dbReference type="Gene3D" id="3.40.50.2000">
    <property type="entry name" value="Glycogen Phosphorylase B"/>
    <property type="match status" value="1"/>
</dbReference>
<feature type="compositionally biased region" description="Gly residues" evidence="1">
    <location>
        <begin position="245"/>
        <end position="254"/>
    </location>
</feature>
<sequence>MLAAVIKYMLGAADAQKADVQVLWKVNRTEGENKSDFSNLYECVGCVGGDDRVRIVDWLLAEPMSVLRSGSVVCSVNHGGANTYFEAVSAGVPQIVLPVWYDTYDFARRVEYFGIGKIGNYSNAPKCSTAELAPILEQVVLGDSAKKMQEKAATMAAEFASCTKPRDQKCGFFLTAADDAVARLSQASTVPPAPSTPAAPTRTQPWLTPGTGSSSRGVLFGGGNDTTRTRRLDLDDSPTSHRYRGGGGGGIGGGEGCGGDDGDDEADQLASLVIGLLRRDGVAIRGSTESAIRHAIGDRVAKYDAALMNAEKSLSFAHEKLDGLERGVAS</sequence>
<protein>
    <submittedName>
        <fullName evidence="3">UDP-glucoronosyl and UDP-glucosyl transferase family protein</fullName>
    </submittedName>
</protein>
<name>A0A545W3G3_9HYPO</name>
<dbReference type="GO" id="GO:0016757">
    <property type="term" value="F:glycosyltransferase activity"/>
    <property type="evidence" value="ECO:0007669"/>
    <property type="project" value="UniProtKB-ARBA"/>
</dbReference>
<dbReference type="SUPFAM" id="SSF53756">
    <property type="entry name" value="UDP-Glycosyltransferase/glycogen phosphorylase"/>
    <property type="match status" value="1"/>
</dbReference>
<keyword evidence="4" id="KW-1185">Reference proteome</keyword>
<dbReference type="Proteomes" id="UP000315783">
    <property type="component" value="Unassembled WGS sequence"/>
</dbReference>
<dbReference type="AlphaFoldDB" id="A0A545W3G3"/>
<organism evidence="3 4">
    <name type="scientific">Cordyceps javanica</name>
    <dbReference type="NCBI Taxonomy" id="43265"/>
    <lineage>
        <taxon>Eukaryota</taxon>
        <taxon>Fungi</taxon>
        <taxon>Dikarya</taxon>
        <taxon>Ascomycota</taxon>
        <taxon>Pezizomycotina</taxon>
        <taxon>Sordariomycetes</taxon>
        <taxon>Hypocreomycetidae</taxon>
        <taxon>Hypocreales</taxon>
        <taxon>Cordycipitaceae</taxon>
        <taxon>Cordyceps</taxon>
    </lineage>
</organism>
<proteinExistence type="predicted"/>
<evidence type="ECO:0000256" key="1">
    <source>
        <dbReference type="SAM" id="MobiDB-lite"/>
    </source>
</evidence>
<keyword evidence="3" id="KW-0808">Transferase</keyword>
<evidence type="ECO:0000313" key="3">
    <source>
        <dbReference type="EMBL" id="TQV97280.1"/>
    </source>
</evidence>
<dbReference type="STRING" id="43265.A0A545W3G3"/>
<dbReference type="Pfam" id="PF06722">
    <property type="entry name" value="EryCIII-like_C"/>
    <property type="match status" value="1"/>
</dbReference>
<dbReference type="InterPro" id="IPR010610">
    <property type="entry name" value="EryCIII-like_C"/>
</dbReference>
<feature type="region of interest" description="Disordered" evidence="1">
    <location>
        <begin position="187"/>
        <end position="254"/>
    </location>
</feature>
<dbReference type="OrthoDB" id="5835829at2759"/>
<evidence type="ECO:0000313" key="4">
    <source>
        <dbReference type="Proteomes" id="UP000315783"/>
    </source>
</evidence>
<feature type="domain" description="Erythromycin biosynthesis protein CIII-like C-terminal" evidence="2">
    <location>
        <begin position="51"/>
        <end position="166"/>
    </location>
</feature>
<comment type="caution">
    <text evidence="3">The sequence shown here is derived from an EMBL/GenBank/DDBJ whole genome shotgun (WGS) entry which is preliminary data.</text>
</comment>
<accession>A0A545W3G3</accession>
<dbReference type="EMBL" id="SPUK01000005">
    <property type="protein sequence ID" value="TQV97280.1"/>
    <property type="molecule type" value="Genomic_DNA"/>
</dbReference>
<gene>
    <name evidence="3" type="ORF">IF1G_04520</name>
</gene>
<evidence type="ECO:0000259" key="2">
    <source>
        <dbReference type="Pfam" id="PF06722"/>
    </source>
</evidence>